<keyword evidence="1" id="KW-0175">Coiled coil</keyword>
<feature type="compositionally biased region" description="Low complexity" evidence="2">
    <location>
        <begin position="507"/>
        <end position="546"/>
    </location>
</feature>
<dbReference type="GO" id="GO:0000146">
    <property type="term" value="F:microfilament motor activity"/>
    <property type="evidence" value="ECO:0007669"/>
    <property type="project" value="TreeGrafter"/>
</dbReference>
<evidence type="ECO:0000256" key="2">
    <source>
        <dbReference type="SAM" id="MobiDB-lite"/>
    </source>
</evidence>
<evidence type="ECO:0000313" key="4">
    <source>
        <dbReference type="EMBL" id="KNE54305.1"/>
    </source>
</evidence>
<accession>A0A0L0RW32</accession>
<proteinExistence type="predicted"/>
<feature type="compositionally biased region" description="Pro residues" evidence="2">
    <location>
        <begin position="107"/>
        <end position="116"/>
    </location>
</feature>
<dbReference type="PANTHER" id="PTHR45615">
    <property type="entry name" value="MYOSIN HEAVY CHAIN, NON-MUSCLE"/>
    <property type="match status" value="1"/>
</dbReference>
<feature type="coiled-coil region" evidence="1">
    <location>
        <begin position="1019"/>
        <end position="1074"/>
    </location>
</feature>
<gene>
    <name evidence="4" type="ORF">AMAG_17649</name>
</gene>
<feature type="compositionally biased region" description="Basic and acidic residues" evidence="2">
    <location>
        <begin position="135"/>
        <end position="148"/>
    </location>
</feature>
<dbReference type="STRING" id="578462.A0A0L0RW32"/>
<dbReference type="InterPro" id="IPR029191">
    <property type="entry name" value="Uds1"/>
</dbReference>
<dbReference type="VEuPathDB" id="FungiDB:AMAG_17649"/>
<evidence type="ECO:0000259" key="3">
    <source>
        <dbReference type="Pfam" id="PF15456"/>
    </source>
</evidence>
<dbReference type="OMA" id="EWSAKAN"/>
<dbReference type="GO" id="GO:0016460">
    <property type="term" value="C:myosin II complex"/>
    <property type="evidence" value="ECO:0007669"/>
    <property type="project" value="TreeGrafter"/>
</dbReference>
<feature type="compositionally biased region" description="Low complexity" evidence="2">
    <location>
        <begin position="285"/>
        <end position="311"/>
    </location>
</feature>
<dbReference type="GO" id="GO:0051015">
    <property type="term" value="F:actin filament binding"/>
    <property type="evidence" value="ECO:0007669"/>
    <property type="project" value="TreeGrafter"/>
</dbReference>
<evidence type="ECO:0000313" key="5">
    <source>
        <dbReference type="Proteomes" id="UP000054350"/>
    </source>
</evidence>
<dbReference type="Gene3D" id="1.10.287.1490">
    <property type="match status" value="1"/>
</dbReference>
<dbReference type="Pfam" id="PF15456">
    <property type="entry name" value="Uds1"/>
    <property type="match status" value="1"/>
</dbReference>
<feature type="compositionally biased region" description="Polar residues" evidence="2">
    <location>
        <begin position="590"/>
        <end position="604"/>
    </location>
</feature>
<feature type="compositionally biased region" description="Pro residues" evidence="2">
    <location>
        <begin position="198"/>
        <end position="214"/>
    </location>
</feature>
<dbReference type="Proteomes" id="UP000054350">
    <property type="component" value="Unassembled WGS sequence"/>
</dbReference>
<organism evidence="4 5">
    <name type="scientific">Allomyces macrogynus (strain ATCC 38327)</name>
    <name type="common">Allomyces javanicus var. macrogynus</name>
    <dbReference type="NCBI Taxonomy" id="578462"/>
    <lineage>
        <taxon>Eukaryota</taxon>
        <taxon>Fungi</taxon>
        <taxon>Fungi incertae sedis</taxon>
        <taxon>Blastocladiomycota</taxon>
        <taxon>Blastocladiomycetes</taxon>
        <taxon>Blastocladiales</taxon>
        <taxon>Blastocladiaceae</taxon>
        <taxon>Allomyces</taxon>
    </lineage>
</organism>
<dbReference type="OrthoDB" id="5569911at2759"/>
<protein>
    <recommendedName>
        <fullName evidence="3">Up-regulated during septation protein 1 domain-containing protein</fullName>
    </recommendedName>
</protein>
<keyword evidence="5" id="KW-1185">Reference proteome</keyword>
<feature type="compositionally biased region" description="Low complexity" evidence="2">
    <location>
        <begin position="556"/>
        <end position="565"/>
    </location>
</feature>
<dbReference type="GO" id="GO:0005737">
    <property type="term" value="C:cytoplasm"/>
    <property type="evidence" value="ECO:0007669"/>
    <property type="project" value="TreeGrafter"/>
</dbReference>
<feature type="compositionally biased region" description="Basic and acidic residues" evidence="2">
    <location>
        <begin position="480"/>
        <end position="491"/>
    </location>
</feature>
<reference evidence="5" key="2">
    <citation type="submission" date="2009-11" db="EMBL/GenBank/DDBJ databases">
        <title>The Genome Sequence of Allomyces macrogynus strain ATCC 38327.</title>
        <authorList>
            <consortium name="The Broad Institute Genome Sequencing Platform"/>
            <person name="Russ C."/>
            <person name="Cuomo C."/>
            <person name="Shea T."/>
            <person name="Young S.K."/>
            <person name="Zeng Q."/>
            <person name="Koehrsen M."/>
            <person name="Haas B."/>
            <person name="Borodovsky M."/>
            <person name="Guigo R."/>
            <person name="Alvarado L."/>
            <person name="Berlin A."/>
            <person name="Borenstein D."/>
            <person name="Chen Z."/>
            <person name="Engels R."/>
            <person name="Freedman E."/>
            <person name="Gellesch M."/>
            <person name="Goldberg J."/>
            <person name="Griggs A."/>
            <person name="Gujja S."/>
            <person name="Heiman D."/>
            <person name="Hepburn T."/>
            <person name="Howarth C."/>
            <person name="Jen D."/>
            <person name="Larson L."/>
            <person name="Lewis B."/>
            <person name="Mehta T."/>
            <person name="Park D."/>
            <person name="Pearson M."/>
            <person name="Roberts A."/>
            <person name="Saif S."/>
            <person name="Shenoy N."/>
            <person name="Sisk P."/>
            <person name="Stolte C."/>
            <person name="Sykes S."/>
            <person name="Walk T."/>
            <person name="White J."/>
            <person name="Yandava C."/>
            <person name="Burger G."/>
            <person name="Gray M.W."/>
            <person name="Holland P.W.H."/>
            <person name="King N."/>
            <person name="Lang F.B.F."/>
            <person name="Roger A.J."/>
            <person name="Ruiz-Trillo I."/>
            <person name="Lander E."/>
            <person name="Nusbaum C."/>
        </authorList>
    </citation>
    <scope>NUCLEOTIDE SEQUENCE [LARGE SCALE GENOMIC DNA]</scope>
    <source>
        <strain evidence="5">ATCC 38327</strain>
    </source>
</reference>
<feature type="compositionally biased region" description="Low complexity" evidence="2">
    <location>
        <begin position="421"/>
        <end position="434"/>
    </location>
</feature>
<evidence type="ECO:0000256" key="1">
    <source>
        <dbReference type="SAM" id="Coils"/>
    </source>
</evidence>
<feature type="compositionally biased region" description="Pro residues" evidence="2">
    <location>
        <begin position="181"/>
        <end position="190"/>
    </location>
</feature>
<feature type="coiled-coil region" evidence="1">
    <location>
        <begin position="1102"/>
        <end position="1183"/>
    </location>
</feature>
<reference evidence="4 5" key="1">
    <citation type="submission" date="2009-11" db="EMBL/GenBank/DDBJ databases">
        <title>Annotation of Allomyces macrogynus ATCC 38327.</title>
        <authorList>
            <consortium name="The Broad Institute Genome Sequencing Platform"/>
            <person name="Russ C."/>
            <person name="Cuomo C."/>
            <person name="Burger G."/>
            <person name="Gray M.W."/>
            <person name="Holland P.W.H."/>
            <person name="King N."/>
            <person name="Lang F.B.F."/>
            <person name="Roger A.J."/>
            <person name="Ruiz-Trillo I."/>
            <person name="Young S.K."/>
            <person name="Zeng Q."/>
            <person name="Gargeya S."/>
            <person name="Fitzgerald M."/>
            <person name="Haas B."/>
            <person name="Abouelleil A."/>
            <person name="Alvarado L."/>
            <person name="Arachchi H.M."/>
            <person name="Berlin A."/>
            <person name="Chapman S.B."/>
            <person name="Gearin G."/>
            <person name="Goldberg J."/>
            <person name="Griggs A."/>
            <person name="Gujja S."/>
            <person name="Hansen M."/>
            <person name="Heiman D."/>
            <person name="Howarth C."/>
            <person name="Larimer J."/>
            <person name="Lui A."/>
            <person name="MacDonald P.J.P."/>
            <person name="McCowen C."/>
            <person name="Montmayeur A."/>
            <person name="Murphy C."/>
            <person name="Neiman D."/>
            <person name="Pearson M."/>
            <person name="Priest M."/>
            <person name="Roberts A."/>
            <person name="Saif S."/>
            <person name="Shea T."/>
            <person name="Sisk P."/>
            <person name="Stolte C."/>
            <person name="Sykes S."/>
            <person name="Wortman J."/>
            <person name="Nusbaum C."/>
            <person name="Birren B."/>
        </authorList>
    </citation>
    <scope>NUCLEOTIDE SEQUENCE [LARGE SCALE GENOMIC DNA]</scope>
    <source>
        <strain evidence="4 5">ATCC 38327</strain>
    </source>
</reference>
<name>A0A0L0RW32_ALLM3</name>
<dbReference type="PANTHER" id="PTHR45615:SF40">
    <property type="entry name" value="MYOSIN HEAVY CHAIN, NON-MUSCLE"/>
    <property type="match status" value="1"/>
</dbReference>
<feature type="compositionally biased region" description="Basic and acidic residues" evidence="2">
    <location>
        <begin position="21"/>
        <end position="30"/>
    </location>
</feature>
<feature type="compositionally biased region" description="Pro residues" evidence="2">
    <location>
        <begin position="460"/>
        <end position="476"/>
    </location>
</feature>
<feature type="compositionally biased region" description="Low complexity" evidence="2">
    <location>
        <begin position="95"/>
        <end position="106"/>
    </location>
</feature>
<feature type="region of interest" description="Disordered" evidence="2">
    <location>
        <begin position="1"/>
        <end position="606"/>
    </location>
</feature>
<feature type="compositionally biased region" description="Low complexity" evidence="2">
    <location>
        <begin position="370"/>
        <end position="395"/>
    </location>
</feature>
<feature type="compositionally biased region" description="Pro residues" evidence="2">
    <location>
        <begin position="349"/>
        <end position="360"/>
    </location>
</feature>
<feature type="coiled-coil region" evidence="1">
    <location>
        <begin position="738"/>
        <end position="936"/>
    </location>
</feature>
<dbReference type="AlphaFoldDB" id="A0A0L0RW32"/>
<sequence length="1189" mass="126559">MALTTLAPQDPPYPAYATPATDRRPRRPEMMYRNPNRGAPGGAPPAMSPETLARYRNPARRSNAHANDDAGGPPPPPRRGVVEGVPVPRPRRPSARAGPEPMAAAAPPRPRMPPEAPVVTETIRANKDLAVSMYIHDDADSEAGDRASRPPPPVPSHPATSAVDGDLEDASLSSSSDLDDLPPPPPPPLPTTSKPNRNTPPPPVGLLSGDPPPAGGTRRTPSDPAPDAKKDPVRLSKLLPGALRRPKPSGGALNVGPNPRPERLSGETSSSTGAPDKYGLGSKIASRARSPTTSAARAPSPSPLPFASSASVEYDPVRPPRANSRPPRRPSLATGSETSGAAGDDEMGMPPPVPPVPVPDLTPRDRARIRAAAAQGGPGAAREAAMAAMRAGPNADEGAAGSPRMRAVRPQRPQRGDSGRSGDPASDPPAAAVRDSPEAETAAGRRLRRPPTPAAGDRAVPPPPPPPVEPFEPDPPTSSVRDRVRAFESTDRPGPPIDPFRQRAARRASATGTRRPRTDTTPTGWHGRAVSRATATPARRAVTPGTSDVGDRSEAEPTPGATAPPSRRPTRGRLDVSDVQSVKSDGTHTPAASTIARSALSNGGSVPEPLVTDALHDVRSYKILPPPDVDRYQREVRATKSKMEQLTQRLGLEIRAKDTASRAMRDPSTPPEAARQARADLAGASDRVERLIAELLRHTKRVGDLETRLAQHSAAVLGKSLVESGNGSTGGSESNAGIAALEAKVLSLTDDLQRANMRYQKAREAFDHKAQTAAKLRAELDDVRARMDEDQEGIEEKDRTIAALRTELEEITTKNEIQETMRLQAAKADESEKVREVQDELAHAQSKIATLEADLAETKAAQAASARSQVRELGGERDRLRTQVEEERARRMAAEDRCKDLENQVRAAAAEWSAKANDLTRKLRDATQTADELKKQQTADEPVLRRALASVAPSAAAFSVATLASSVDQVVRDRDALTGQVRDLTARNTTLQSKVDFLMASSADSAAMTKATAESDAKLAQTTRDLHDTEAALQDALRDVNTLTAERKQLAAEVDKHRAAADRAQKDLAALHSETCSGNWTRLRAQLDRANAARNSDRAEAAATLERTSKAADAKVAALQRDVQDARQALDEARQGVARAQADAQQALDALRAQHAQDLAAAKAALQQQIDALKDELEDKERHQGARPN</sequence>
<dbReference type="EMBL" id="GG745328">
    <property type="protein sequence ID" value="KNE54305.1"/>
    <property type="molecule type" value="Genomic_DNA"/>
</dbReference>
<feature type="region of interest" description="Disordered" evidence="2">
    <location>
        <begin position="658"/>
        <end position="681"/>
    </location>
</feature>
<feature type="domain" description="Up-regulated during septation protein 1" evidence="3">
    <location>
        <begin position="610"/>
        <end position="717"/>
    </location>
</feature>
<dbReference type="GO" id="GO:0032982">
    <property type="term" value="C:myosin filament"/>
    <property type="evidence" value="ECO:0007669"/>
    <property type="project" value="TreeGrafter"/>
</dbReference>